<dbReference type="SMART" id="SM00327">
    <property type="entry name" value="VWA"/>
    <property type="match status" value="1"/>
</dbReference>
<dbReference type="InterPro" id="IPR001087">
    <property type="entry name" value="GDSL"/>
</dbReference>
<evidence type="ECO:0000256" key="1">
    <source>
        <dbReference type="SAM" id="MobiDB-lite"/>
    </source>
</evidence>
<dbReference type="CDD" id="cd00146">
    <property type="entry name" value="PKD"/>
    <property type="match status" value="1"/>
</dbReference>
<dbReference type="GO" id="GO:0005975">
    <property type="term" value="P:carbohydrate metabolic process"/>
    <property type="evidence" value="ECO:0007669"/>
    <property type="project" value="UniProtKB-ARBA"/>
</dbReference>
<feature type="domain" description="VWFA" evidence="2">
    <location>
        <begin position="405"/>
        <end position="590"/>
    </location>
</feature>
<protein>
    <submittedName>
        <fullName evidence="3">VWA domain-containing protein</fullName>
    </submittedName>
</protein>
<reference evidence="3 4" key="1">
    <citation type="submission" date="2019-08" db="EMBL/GenBank/DDBJ databases">
        <title>Comparison of rpoB and gyrB Sequences from Mobiluncus Species and Development of a Multiplex PCR Method for Clinical Detection of Mobiluncus curtisii and Mobiluncus mulieris.</title>
        <authorList>
            <person name="Yang L."/>
            <person name="Shen Y."/>
            <person name="Xu G."/>
            <person name="Shu L.-B."/>
            <person name="Hu J."/>
            <person name="Zhang R."/>
            <person name="Wang Y."/>
            <person name="Zhou H.-W."/>
            <person name="Zhang X."/>
        </authorList>
    </citation>
    <scope>NUCLEOTIDE SEQUENCE [LARGE SCALE GENOMIC DNA]</scope>
    <source>
        <strain evidence="3 4">M26</strain>
    </source>
</reference>
<sequence length="1068" mass="114222">MEVGGSLLLKENLPGDCGAKRCGSRGRERNREFFVKISRLWGVCLSAALAVSAGGVGVANAGDLSNPTDHTLRIVHLGDSYSAGNGTQHGNNHYEDDNRGKYFRSSLNWGTQVADWLRGQGVRVEYKNLARSGAVSDNPGKIFGKDTSDVLNDEISELPENVDVVFLTIGGNDVEFGTIVEKCFAVGRRNLQDCKNAIEKADGVQKRNGKEVKPRALTEVKDKTLEVFDKLEKSNKLRKNSRVVLLSYPLLAMAKSNYELCRIVRTDKFFVWAKRCYLAADKVRDLGKHAISVQRSLVKKWNEQNHSFKVDYVDSVPDAFAGHEPDPHATARNKFRWINEFLETAGVTYDTGTDSSISFTPEEWYHPNVTGHKKMAEEVIKNFGNELKEMGKAKNGKAAKLGDVDIAFVVDTTNSMWDDIDSVKKNINDITETLKKRARSYRMSLVTYKHFPEEHSKNYLSRLDQSFTSDADKIKAALSKLEISGGSFIGDASVYSGAMEAMRQQWRHGVKKVVLVLGDGQPIDPEKHASETYTAQSVADFAIALDPAEVYAIDSGNLVDSKMQDLVNRTDGKVFKAHSNKDVPGLVSKALGVSLSKPSAWLSGSISGTVNQLVEFDALGSYSKDSPIAKYEWDFDGDGKYDQTTTESRTSHVFAEPISGFGVVRITTQDGSTALSSTPVNISAAPDPKLQAEVEKKIQDALLEERKKGIFELTDEDAKVAMENTDLATGELKSPVKLKGDYSIPSDGKNPGTPGTSGSTGSSGGGGGSFSPSGGDSGSSGNPGKVLSGKDRYETAVKASRYAFPNGAQSVYLASGEVFPDALAAGSVAGKNRAPVLLTRGEAFPETVKTELKRLNPTNITLVGGTARLQPGLESALKSLLPKAQIQRVSGANRYETAVKLAATLGGITQVTIASGENYPDALAAGGVSPAVLLTQQGALPTSTATALHPGVKVTVAGGDKAVTPAVFAQIESIVGKGNVTRVGGKNRFDTATMLAKALRPNPQVALVAVGNNFPDALVGGAVAQNKNGVVVLSNTGCVPKTSSGYLSAIGTKVYLGGKTYTGTTTCQ</sequence>
<dbReference type="Proteomes" id="UP001209486">
    <property type="component" value="Unassembled WGS sequence"/>
</dbReference>
<dbReference type="PANTHER" id="PTHR30032:SF8">
    <property type="entry name" value="GERMINATION-SPECIFIC N-ACETYLMURAMOYL-L-ALANINE AMIDASE"/>
    <property type="match status" value="1"/>
</dbReference>
<dbReference type="SUPFAM" id="SSF52266">
    <property type="entry name" value="SGNH hydrolase"/>
    <property type="match status" value="1"/>
</dbReference>
<comment type="caution">
    <text evidence="3">The sequence shown here is derived from an EMBL/GenBank/DDBJ whole genome shotgun (WGS) entry which is preliminary data.</text>
</comment>
<feature type="compositionally biased region" description="Low complexity" evidence="1">
    <location>
        <begin position="770"/>
        <end position="784"/>
    </location>
</feature>
<dbReference type="Pfam" id="PF00092">
    <property type="entry name" value="VWA"/>
    <property type="match status" value="1"/>
</dbReference>
<evidence type="ECO:0000313" key="4">
    <source>
        <dbReference type="Proteomes" id="UP001209486"/>
    </source>
</evidence>
<dbReference type="Gene3D" id="3.40.50.12090">
    <property type="match status" value="1"/>
</dbReference>
<dbReference type="InterPro" id="IPR002035">
    <property type="entry name" value="VWF_A"/>
</dbReference>
<dbReference type="Pfam" id="PF04122">
    <property type="entry name" value="CW_binding_2"/>
    <property type="match status" value="3"/>
</dbReference>
<dbReference type="InterPro" id="IPR051922">
    <property type="entry name" value="Bact_Sporulation_Assoc"/>
</dbReference>
<dbReference type="CDD" id="cd00198">
    <property type="entry name" value="vWFA"/>
    <property type="match status" value="1"/>
</dbReference>
<evidence type="ECO:0000313" key="3">
    <source>
        <dbReference type="EMBL" id="MCU9967992.1"/>
    </source>
</evidence>
<dbReference type="Pfam" id="PF18911">
    <property type="entry name" value="PKD_4"/>
    <property type="match status" value="1"/>
</dbReference>
<evidence type="ECO:0000259" key="2">
    <source>
        <dbReference type="PROSITE" id="PS50234"/>
    </source>
</evidence>
<dbReference type="InterPro" id="IPR035986">
    <property type="entry name" value="PKD_dom_sf"/>
</dbReference>
<organism evidence="3 4">
    <name type="scientific">Mobiluncus mulieris</name>
    <dbReference type="NCBI Taxonomy" id="2052"/>
    <lineage>
        <taxon>Bacteria</taxon>
        <taxon>Bacillati</taxon>
        <taxon>Actinomycetota</taxon>
        <taxon>Actinomycetes</taxon>
        <taxon>Actinomycetales</taxon>
        <taxon>Actinomycetaceae</taxon>
        <taxon>Mobiluncus</taxon>
    </lineage>
</organism>
<dbReference type="InterPro" id="IPR013783">
    <property type="entry name" value="Ig-like_fold"/>
</dbReference>
<feature type="compositionally biased region" description="Low complexity" evidence="1">
    <location>
        <begin position="751"/>
        <end position="760"/>
    </location>
</feature>
<dbReference type="EMBL" id="VSZY01000001">
    <property type="protein sequence ID" value="MCU9967992.1"/>
    <property type="molecule type" value="Genomic_DNA"/>
</dbReference>
<dbReference type="Gene3D" id="3.40.50.1110">
    <property type="entry name" value="SGNH hydrolase"/>
    <property type="match status" value="1"/>
</dbReference>
<dbReference type="SUPFAM" id="SSF53300">
    <property type="entry name" value="vWA-like"/>
    <property type="match status" value="1"/>
</dbReference>
<dbReference type="InterPro" id="IPR036514">
    <property type="entry name" value="SGNH_hydro_sf"/>
</dbReference>
<dbReference type="SUPFAM" id="SSF49299">
    <property type="entry name" value="PKD domain"/>
    <property type="match status" value="1"/>
</dbReference>
<name>A0ABD4TSX2_9ACTO</name>
<dbReference type="InterPro" id="IPR007253">
    <property type="entry name" value="Cell_wall-bd_2"/>
</dbReference>
<dbReference type="Gene3D" id="3.40.50.410">
    <property type="entry name" value="von Willebrand factor, type A domain"/>
    <property type="match status" value="1"/>
</dbReference>
<dbReference type="AlphaFoldDB" id="A0ABD4TSX2"/>
<dbReference type="InterPro" id="IPR036465">
    <property type="entry name" value="vWFA_dom_sf"/>
</dbReference>
<accession>A0ABD4TSX2</accession>
<feature type="region of interest" description="Disordered" evidence="1">
    <location>
        <begin position="737"/>
        <end position="788"/>
    </location>
</feature>
<dbReference type="PANTHER" id="PTHR30032">
    <property type="entry name" value="N-ACETYLMURAMOYL-L-ALANINE AMIDASE-RELATED"/>
    <property type="match status" value="1"/>
</dbReference>
<dbReference type="Gene3D" id="2.60.40.10">
    <property type="entry name" value="Immunoglobulins"/>
    <property type="match status" value="1"/>
</dbReference>
<proteinExistence type="predicted"/>
<dbReference type="InterPro" id="IPR000601">
    <property type="entry name" value="PKD_dom"/>
</dbReference>
<dbReference type="Pfam" id="PF00657">
    <property type="entry name" value="Lipase_GDSL"/>
    <property type="match status" value="1"/>
</dbReference>
<gene>
    <name evidence="3" type="ORF">FYZ43_00845</name>
</gene>
<dbReference type="PROSITE" id="PS50234">
    <property type="entry name" value="VWFA"/>
    <property type="match status" value="1"/>
</dbReference>